<gene>
    <name evidence="10" type="ORF">CAMP_LOCUS187</name>
</gene>
<dbReference type="GO" id="GO:0006390">
    <property type="term" value="P:mitochondrial transcription"/>
    <property type="evidence" value="ECO:0007669"/>
    <property type="project" value="TreeGrafter"/>
</dbReference>
<reference evidence="10" key="1">
    <citation type="submission" date="2022-11" db="EMBL/GenBank/DDBJ databases">
        <authorList>
            <person name="Kikuchi T."/>
        </authorList>
    </citation>
    <scope>NUCLEOTIDE SEQUENCE</scope>
    <source>
        <strain evidence="10">PS1010</strain>
    </source>
</reference>
<evidence type="ECO:0000259" key="9">
    <source>
        <dbReference type="SMART" id="SM01311"/>
    </source>
</evidence>
<comment type="similarity">
    <text evidence="1">Belongs to the phage and mitochondrial RNA polymerase family.</text>
</comment>
<keyword evidence="4" id="KW-0808">Transferase</keyword>
<dbReference type="GO" id="GO:0003899">
    <property type="term" value="F:DNA-directed RNA polymerase activity"/>
    <property type="evidence" value="ECO:0007669"/>
    <property type="project" value="UniProtKB-EC"/>
</dbReference>
<evidence type="ECO:0000313" key="11">
    <source>
        <dbReference type="Proteomes" id="UP001152747"/>
    </source>
</evidence>
<dbReference type="Pfam" id="PF14700">
    <property type="entry name" value="RPOL_N"/>
    <property type="match status" value="1"/>
</dbReference>
<evidence type="ECO:0000256" key="6">
    <source>
        <dbReference type="ARBA" id="ARBA00023163"/>
    </source>
</evidence>
<dbReference type="InterPro" id="IPR046950">
    <property type="entry name" value="DNA-dir_Rpol_C_phage-type"/>
</dbReference>
<protein>
    <recommendedName>
        <fullName evidence="2">DNA-directed RNA polymerase</fullName>
        <ecNumber evidence="2">2.7.7.6</ecNumber>
    </recommendedName>
</protein>
<feature type="compositionally biased region" description="Low complexity" evidence="8">
    <location>
        <begin position="25"/>
        <end position="36"/>
    </location>
</feature>
<keyword evidence="5" id="KW-0548">Nucleotidyltransferase</keyword>
<dbReference type="Proteomes" id="UP001152747">
    <property type="component" value="Unassembled WGS sequence"/>
</dbReference>
<dbReference type="Gene3D" id="1.10.1320.10">
    <property type="entry name" value="DNA-directed RNA polymerase, N-terminal domain"/>
    <property type="match status" value="1"/>
</dbReference>
<comment type="caution">
    <text evidence="10">The sequence shown here is derived from an EMBL/GenBank/DDBJ whole genome shotgun (WGS) entry which is preliminary data.</text>
</comment>
<dbReference type="GO" id="GO:0034245">
    <property type="term" value="C:mitochondrial DNA-directed RNA polymerase complex"/>
    <property type="evidence" value="ECO:0007669"/>
    <property type="project" value="TreeGrafter"/>
</dbReference>
<evidence type="ECO:0000256" key="7">
    <source>
        <dbReference type="ARBA" id="ARBA00048552"/>
    </source>
</evidence>
<sequence>MRRSVGKNHWRILAANRNYSSAVLPSTSTSTSTPTSEPKPKKSADSTTDWKLSILRILDQEFKWQNQTNKQIEARRQALGNVMRFSLKQDMQSILRLAENQTRRREIDDVLPMCLLVINKQFEQILKTVENIKSQESLALFLNISNLWKSIKPNNPDNTLNLMCLLVLGKLREWKDQRDFDEKSGQIDRIFEEIEKKTEKIVRFATPDDLRIFLAPKDLNSIKLEFDRIHKFYIPKPKFVDKSKYLADSELLQPFQNICSKENYNGNPFKIDNGENQKFEELFEKHMELEASMWIQVKNTVAKKEEVKEYGEDLIYQWKWKMNIEKELGKLENEENIHPLVASCIEIIPREKLVELLHFSALSACSQGQDLLSATQFQYDLISPIIKEMCNIFKIRMGYPEKEVWKNVFKMYSEYFSSEDLSRKNTLREWWNESCMKNGIKADYQFEMGNLDLKSKMEAGNVFFEVLQKSCVFPVESKATNKISWHKAFSFRSISTEEESRINPDGRQSLSKMLSIDRRLSKIFNNSHPFEFIIFSTSNLPMTIPPRPWIDYGIGGPLYTSNIPIIRNMFEFKNVDMNLEVRKRISSRQQARPVFDALNQLGSTPWVINEKMLEVLKEVFGKSGDFEAKQLLDKLGIPMRKDTVEIPMFEKEFGIGIKKEDIDKEKFREYAKRKSEAIKMKNESNSLWCWMLYRVVLADHFRGKTLYFPHNMDFRGRVYPLSPYLSHMGDDVNRCILKFAKSKKLGNDGFEWLKLHCINLTGTMKRASVEERLKTAQELLPTILDSARNPFGVRFRRFPAGFLIRLIKNTLYSSPFIE</sequence>
<feature type="region of interest" description="Disordered" evidence="8">
    <location>
        <begin position="23"/>
        <end position="47"/>
    </location>
</feature>
<proteinExistence type="inferred from homology"/>
<dbReference type="EC" id="2.7.7.6" evidence="2"/>
<dbReference type="InterPro" id="IPR037159">
    <property type="entry name" value="RNA_POL_N_sf"/>
</dbReference>
<evidence type="ECO:0000256" key="3">
    <source>
        <dbReference type="ARBA" id="ARBA00022478"/>
    </source>
</evidence>
<dbReference type="EMBL" id="CANHGI010000001">
    <property type="protein sequence ID" value="CAI5437550.1"/>
    <property type="molecule type" value="Genomic_DNA"/>
</dbReference>
<keyword evidence="6" id="KW-0804">Transcription</keyword>
<evidence type="ECO:0000256" key="8">
    <source>
        <dbReference type="SAM" id="MobiDB-lite"/>
    </source>
</evidence>
<evidence type="ECO:0000313" key="10">
    <source>
        <dbReference type="EMBL" id="CAI5437550.1"/>
    </source>
</evidence>
<keyword evidence="3" id="KW-0240">DNA-directed RNA polymerase</keyword>
<accession>A0A9P1I3Y9</accession>
<dbReference type="PANTHER" id="PTHR10102">
    <property type="entry name" value="DNA-DIRECTED RNA POLYMERASE, MITOCHONDRIAL"/>
    <property type="match status" value="1"/>
</dbReference>
<dbReference type="InterPro" id="IPR043502">
    <property type="entry name" value="DNA/RNA_pol_sf"/>
</dbReference>
<dbReference type="Gene3D" id="1.10.287.280">
    <property type="match status" value="1"/>
</dbReference>
<feature type="domain" description="DNA-directed RNA polymerase N-terminal" evidence="9">
    <location>
        <begin position="284"/>
        <end position="603"/>
    </location>
</feature>
<evidence type="ECO:0000256" key="5">
    <source>
        <dbReference type="ARBA" id="ARBA00022695"/>
    </source>
</evidence>
<dbReference type="Pfam" id="PF00940">
    <property type="entry name" value="RNA_pol"/>
    <property type="match status" value="1"/>
</dbReference>
<dbReference type="InterPro" id="IPR029262">
    <property type="entry name" value="RPOL_N"/>
</dbReference>
<keyword evidence="11" id="KW-1185">Reference proteome</keyword>
<evidence type="ECO:0000256" key="2">
    <source>
        <dbReference type="ARBA" id="ARBA00012418"/>
    </source>
</evidence>
<comment type="catalytic activity">
    <reaction evidence="7">
        <text>RNA(n) + a ribonucleoside 5'-triphosphate = RNA(n+1) + diphosphate</text>
        <dbReference type="Rhea" id="RHEA:21248"/>
        <dbReference type="Rhea" id="RHEA-COMP:14527"/>
        <dbReference type="Rhea" id="RHEA-COMP:17342"/>
        <dbReference type="ChEBI" id="CHEBI:33019"/>
        <dbReference type="ChEBI" id="CHEBI:61557"/>
        <dbReference type="ChEBI" id="CHEBI:140395"/>
        <dbReference type="EC" id="2.7.7.6"/>
    </reaction>
</comment>
<dbReference type="InterPro" id="IPR002092">
    <property type="entry name" value="DNA-dir_Rpol_phage-type"/>
</dbReference>
<dbReference type="GO" id="GO:0001018">
    <property type="term" value="F:mitochondrial promoter sequence-specific DNA binding"/>
    <property type="evidence" value="ECO:0007669"/>
    <property type="project" value="TreeGrafter"/>
</dbReference>
<dbReference type="PANTHER" id="PTHR10102:SF0">
    <property type="entry name" value="DNA-DIRECTED RNA POLYMERASE, MITOCHONDRIAL"/>
    <property type="match status" value="1"/>
</dbReference>
<dbReference type="AlphaFoldDB" id="A0A9P1I3Y9"/>
<evidence type="ECO:0000256" key="1">
    <source>
        <dbReference type="ARBA" id="ARBA00009493"/>
    </source>
</evidence>
<dbReference type="OrthoDB" id="276422at2759"/>
<organism evidence="10 11">
    <name type="scientific">Caenorhabditis angaria</name>
    <dbReference type="NCBI Taxonomy" id="860376"/>
    <lineage>
        <taxon>Eukaryota</taxon>
        <taxon>Metazoa</taxon>
        <taxon>Ecdysozoa</taxon>
        <taxon>Nematoda</taxon>
        <taxon>Chromadorea</taxon>
        <taxon>Rhabditida</taxon>
        <taxon>Rhabditina</taxon>
        <taxon>Rhabditomorpha</taxon>
        <taxon>Rhabditoidea</taxon>
        <taxon>Rhabditidae</taxon>
        <taxon>Peloderinae</taxon>
        <taxon>Caenorhabditis</taxon>
    </lineage>
</organism>
<dbReference type="SMART" id="SM01311">
    <property type="entry name" value="RPOL_N"/>
    <property type="match status" value="1"/>
</dbReference>
<name>A0A9P1I3Y9_9PELO</name>
<dbReference type="SUPFAM" id="SSF56672">
    <property type="entry name" value="DNA/RNA polymerases"/>
    <property type="match status" value="1"/>
</dbReference>
<evidence type="ECO:0000256" key="4">
    <source>
        <dbReference type="ARBA" id="ARBA00022679"/>
    </source>
</evidence>